<evidence type="ECO:0000256" key="7">
    <source>
        <dbReference type="ARBA" id="ARBA00022917"/>
    </source>
</evidence>
<dbReference type="EC" id="6.1.1.15" evidence="10"/>
<reference evidence="12 13" key="1">
    <citation type="submission" date="2013-08" db="EMBL/GenBank/DDBJ databases">
        <title>Lactobacillus wasatchii sp. WDC04, a late gas producing bacteria isolated from aged chedder cheese.</title>
        <authorList>
            <person name="Oberg C.J."/>
            <person name="Culumber M."/>
            <person name="McMahon D.J."/>
            <person name="Broadbent J.R."/>
            <person name="Oberg T.S."/>
            <person name="Ortaki F."/>
        </authorList>
    </citation>
    <scope>NUCLEOTIDE SEQUENCE [LARGE SCALE GENOMIC DNA]</scope>
    <source>
        <strain evidence="12 13">WDC04</strain>
    </source>
</reference>
<organism evidence="12 13">
    <name type="scientific">Paucilactobacillus wasatchensis</name>
    <dbReference type="NCBI Taxonomy" id="1335616"/>
    <lineage>
        <taxon>Bacteria</taxon>
        <taxon>Bacillati</taxon>
        <taxon>Bacillota</taxon>
        <taxon>Bacilli</taxon>
        <taxon>Lactobacillales</taxon>
        <taxon>Lactobacillaceae</taxon>
        <taxon>Paucilactobacillus</taxon>
    </lineage>
</organism>
<dbReference type="OrthoDB" id="9809052at2"/>
<dbReference type="PRINTS" id="PR01046">
    <property type="entry name" value="TRNASYNTHPRO"/>
</dbReference>
<dbReference type="SUPFAM" id="SSF55826">
    <property type="entry name" value="YbaK/ProRS associated domain"/>
    <property type="match status" value="1"/>
</dbReference>
<evidence type="ECO:0000256" key="3">
    <source>
        <dbReference type="ARBA" id="ARBA00022490"/>
    </source>
</evidence>
<dbReference type="PROSITE" id="PS50862">
    <property type="entry name" value="AA_TRNA_LIGASE_II"/>
    <property type="match status" value="1"/>
</dbReference>
<protein>
    <recommendedName>
        <fullName evidence="10">Proline--tRNA ligase</fullName>
        <ecNumber evidence="10">6.1.1.15</ecNumber>
    </recommendedName>
    <alternativeName>
        <fullName evidence="10">Prolyl-tRNA synthetase</fullName>
        <shortName evidence="10">ProRS</shortName>
    </alternativeName>
</protein>
<evidence type="ECO:0000256" key="8">
    <source>
        <dbReference type="ARBA" id="ARBA00023146"/>
    </source>
</evidence>
<evidence type="ECO:0000256" key="6">
    <source>
        <dbReference type="ARBA" id="ARBA00022840"/>
    </source>
</evidence>
<dbReference type="SUPFAM" id="SSF55681">
    <property type="entry name" value="Class II aaRS and biotin synthetases"/>
    <property type="match status" value="1"/>
</dbReference>
<name>A0A0D1AAA4_9LACO</name>
<dbReference type="AlphaFoldDB" id="A0A0D1AAA4"/>
<dbReference type="InterPro" id="IPR006195">
    <property type="entry name" value="aa-tRNA-synth_II"/>
</dbReference>
<dbReference type="GO" id="GO:0004827">
    <property type="term" value="F:proline-tRNA ligase activity"/>
    <property type="evidence" value="ECO:0007669"/>
    <property type="project" value="UniProtKB-UniRule"/>
</dbReference>
<dbReference type="GO" id="GO:0016740">
    <property type="term" value="F:transferase activity"/>
    <property type="evidence" value="ECO:0007669"/>
    <property type="project" value="UniProtKB-ARBA"/>
</dbReference>
<dbReference type="Gene3D" id="3.30.930.10">
    <property type="entry name" value="Bira Bifunctional Protein, Domain 2"/>
    <property type="match status" value="2"/>
</dbReference>
<evidence type="ECO:0000256" key="5">
    <source>
        <dbReference type="ARBA" id="ARBA00022741"/>
    </source>
</evidence>
<sequence length="569" mass="63738">MKQSKMLISTLKEAPSDAEALSHQMMLRAGYIYQVSAGVYAYLPLAHRVLRKIEDIIREELDKIDAVEMLMPAILPADLWRQSDRYDSYGENLFKFKDRHERDFIMGPTHEETFTEVIRDSLKSYKKLPLTLYQLQPKYRDEDRPRYGLLRGREFEMMDAYSFTVDEEGLDTVYKQMESAYNNIFERCGLEFKTIIGDAGAMGGSDSKEFSAIAAVGEDTIAYSDKSEYAANLEMATNKFTSKKSHAALADLEKIKTPGVQTVAELAEFLKTDASGLVKTLFFMADEKPVMVLVRGDHEVNEVKVTNFLHADSLEMATPAETKKYLHASFGSLGPVGVGEDVTILADQYVGDMVNVAVGADEDGYHYVNANIERDFRVDEFGDFKMAQPGEISPDGEGELQFTRGIEIGHIFKLGTRYSKALNAQVLDQNGRQKDVIMGSYGIGVTRLLSAIAEQYADENGLVWPMGIAPFDIHVVPINMKKEEQKDLAETIETQLQQTGYQVLLDDRIERAGVKFADSDLIGIPLRVTVGKKAEDGIVEIKIRKTGETVEVKQEELESTIGILLKTNK</sequence>
<keyword evidence="3 10" id="KW-0963">Cytoplasm</keyword>
<accession>A0A0D1AAA4</accession>
<comment type="similarity">
    <text evidence="10">Belongs to the class-II aminoacyl-tRNA synthetase family. ProS type 1 subfamily.</text>
</comment>
<dbReference type="InterPro" id="IPR002314">
    <property type="entry name" value="aa-tRNA-synt_IIb"/>
</dbReference>
<dbReference type="InterPro" id="IPR033730">
    <property type="entry name" value="ProRS_core_prok"/>
</dbReference>
<dbReference type="GO" id="GO:0002161">
    <property type="term" value="F:aminoacyl-tRNA deacylase activity"/>
    <property type="evidence" value="ECO:0007669"/>
    <property type="project" value="InterPro"/>
</dbReference>
<evidence type="ECO:0000256" key="2">
    <source>
        <dbReference type="ARBA" id="ARBA00011738"/>
    </source>
</evidence>
<dbReference type="NCBIfam" id="NF006625">
    <property type="entry name" value="PRK09194.1"/>
    <property type="match status" value="1"/>
</dbReference>
<dbReference type="SUPFAM" id="SSF52954">
    <property type="entry name" value="Class II aaRS ABD-related"/>
    <property type="match status" value="1"/>
</dbReference>
<keyword evidence="5 10" id="KW-0547">Nucleotide-binding</keyword>
<comment type="subunit">
    <text evidence="2 10">Homodimer.</text>
</comment>
<comment type="function">
    <text evidence="10">Catalyzes the attachment of proline to tRNA(Pro) in a two-step reaction: proline is first activated by ATP to form Pro-AMP and then transferred to the acceptor end of tRNA(Pro). As ProRS can inadvertently accommodate and process non-cognate amino acids such as alanine and cysteine, to avoid such errors it has two additional distinct editing activities against alanine. One activity is designated as 'pretransfer' editing and involves the tRNA(Pro)-independent hydrolysis of activated Ala-AMP. The other activity is designated 'posttransfer' editing and involves deacylation of mischarged Ala-tRNA(Pro). The misacylated Cys-tRNA(Pro) is not edited by ProRS.</text>
</comment>
<gene>
    <name evidence="10 12" type="primary">proS</name>
    <name evidence="12" type="ORF">WDC_0793</name>
</gene>
<dbReference type="NCBIfam" id="TIGR00409">
    <property type="entry name" value="proS_fam_II"/>
    <property type="match status" value="1"/>
</dbReference>
<dbReference type="Gene3D" id="3.40.50.800">
    <property type="entry name" value="Anticodon-binding domain"/>
    <property type="match status" value="1"/>
</dbReference>
<dbReference type="InterPro" id="IPR007214">
    <property type="entry name" value="YbaK/aa-tRNA-synth-assoc-dom"/>
</dbReference>
<dbReference type="InterPro" id="IPR050062">
    <property type="entry name" value="Pro-tRNA_synthetase"/>
</dbReference>
<dbReference type="HAMAP" id="MF_01569">
    <property type="entry name" value="Pro_tRNA_synth_type1"/>
    <property type="match status" value="1"/>
</dbReference>
<dbReference type="InterPro" id="IPR044140">
    <property type="entry name" value="ProRS_anticodon_short"/>
</dbReference>
<dbReference type="CDD" id="cd00861">
    <property type="entry name" value="ProRS_anticodon_short"/>
    <property type="match status" value="1"/>
</dbReference>
<evidence type="ECO:0000259" key="11">
    <source>
        <dbReference type="PROSITE" id="PS50862"/>
    </source>
</evidence>
<dbReference type="PANTHER" id="PTHR42753:SF2">
    <property type="entry name" value="PROLINE--TRNA LIGASE"/>
    <property type="match status" value="1"/>
</dbReference>
<proteinExistence type="inferred from homology"/>
<dbReference type="FunFam" id="3.40.50.800:FF:000011">
    <property type="entry name" value="Proline--tRNA ligase"/>
    <property type="match status" value="1"/>
</dbReference>
<keyword evidence="13" id="KW-1185">Reference proteome</keyword>
<dbReference type="CDD" id="cd04334">
    <property type="entry name" value="ProRS-INS"/>
    <property type="match status" value="1"/>
</dbReference>
<dbReference type="PATRIC" id="fig|1335616.4.peg.793"/>
<evidence type="ECO:0000313" key="12">
    <source>
        <dbReference type="EMBL" id="KIS03631.1"/>
    </source>
</evidence>
<dbReference type="Gene3D" id="3.90.960.10">
    <property type="entry name" value="YbaK/aminoacyl-tRNA synthetase-associated domain"/>
    <property type="match status" value="1"/>
</dbReference>
<dbReference type="PANTHER" id="PTHR42753">
    <property type="entry name" value="MITOCHONDRIAL RIBOSOME PROTEIN L39/PROLYL-TRNA LIGASE FAMILY MEMBER"/>
    <property type="match status" value="1"/>
</dbReference>
<comment type="catalytic activity">
    <reaction evidence="9 10">
        <text>tRNA(Pro) + L-proline + ATP = L-prolyl-tRNA(Pro) + AMP + diphosphate</text>
        <dbReference type="Rhea" id="RHEA:14305"/>
        <dbReference type="Rhea" id="RHEA-COMP:9700"/>
        <dbReference type="Rhea" id="RHEA-COMP:9702"/>
        <dbReference type="ChEBI" id="CHEBI:30616"/>
        <dbReference type="ChEBI" id="CHEBI:33019"/>
        <dbReference type="ChEBI" id="CHEBI:60039"/>
        <dbReference type="ChEBI" id="CHEBI:78442"/>
        <dbReference type="ChEBI" id="CHEBI:78532"/>
        <dbReference type="ChEBI" id="CHEBI:456215"/>
        <dbReference type="EC" id="6.1.1.15"/>
    </reaction>
</comment>
<keyword evidence="8 10" id="KW-0030">Aminoacyl-tRNA synthetase</keyword>
<comment type="subcellular location">
    <subcellularLocation>
        <location evidence="1 10">Cytoplasm</location>
    </subcellularLocation>
</comment>
<keyword evidence="4 10" id="KW-0436">Ligase</keyword>
<dbReference type="Proteomes" id="UP000032279">
    <property type="component" value="Unassembled WGS sequence"/>
</dbReference>
<dbReference type="InterPro" id="IPR045864">
    <property type="entry name" value="aa-tRNA-synth_II/BPL/LPL"/>
</dbReference>
<evidence type="ECO:0000256" key="10">
    <source>
        <dbReference type="HAMAP-Rule" id="MF_01569"/>
    </source>
</evidence>
<dbReference type="CDD" id="cd00779">
    <property type="entry name" value="ProRS_core_prok"/>
    <property type="match status" value="1"/>
</dbReference>
<dbReference type="STRING" id="1335616.WDC_0793"/>
<evidence type="ECO:0000313" key="13">
    <source>
        <dbReference type="Proteomes" id="UP000032279"/>
    </source>
</evidence>
<feature type="domain" description="Aminoacyl-transfer RNA synthetases class-II family profile" evidence="11">
    <location>
        <begin position="34"/>
        <end position="465"/>
    </location>
</feature>
<dbReference type="GO" id="GO:0140096">
    <property type="term" value="F:catalytic activity, acting on a protein"/>
    <property type="evidence" value="ECO:0007669"/>
    <property type="project" value="UniProtKB-ARBA"/>
</dbReference>
<dbReference type="EMBL" id="AWTT01000014">
    <property type="protein sequence ID" value="KIS03631.1"/>
    <property type="molecule type" value="Genomic_DNA"/>
</dbReference>
<dbReference type="InterPro" id="IPR036754">
    <property type="entry name" value="YbaK/aa-tRNA-synt-asso_dom_sf"/>
</dbReference>
<dbReference type="GO" id="GO:0005524">
    <property type="term" value="F:ATP binding"/>
    <property type="evidence" value="ECO:0007669"/>
    <property type="project" value="UniProtKB-UniRule"/>
</dbReference>
<dbReference type="InterPro" id="IPR036621">
    <property type="entry name" value="Anticodon-bd_dom_sf"/>
</dbReference>
<comment type="caution">
    <text evidence="12">The sequence shown here is derived from an EMBL/GenBank/DDBJ whole genome shotgun (WGS) entry which is preliminary data.</text>
</comment>
<evidence type="ECO:0000256" key="4">
    <source>
        <dbReference type="ARBA" id="ARBA00022598"/>
    </source>
</evidence>
<dbReference type="Pfam" id="PF00587">
    <property type="entry name" value="tRNA-synt_2b"/>
    <property type="match status" value="1"/>
</dbReference>
<dbReference type="InterPro" id="IPR002316">
    <property type="entry name" value="Pro-tRNA-ligase_IIa"/>
</dbReference>
<keyword evidence="6 10" id="KW-0067">ATP-binding</keyword>
<dbReference type="Pfam" id="PF03129">
    <property type="entry name" value="HGTP_anticodon"/>
    <property type="match status" value="1"/>
</dbReference>
<dbReference type="InterPro" id="IPR004500">
    <property type="entry name" value="Pro-tRNA-synth_IIa_bac-type"/>
</dbReference>
<evidence type="ECO:0000256" key="9">
    <source>
        <dbReference type="ARBA" id="ARBA00047671"/>
    </source>
</evidence>
<dbReference type="Pfam" id="PF04073">
    <property type="entry name" value="tRNA_edit"/>
    <property type="match status" value="1"/>
</dbReference>
<evidence type="ECO:0000256" key="1">
    <source>
        <dbReference type="ARBA" id="ARBA00004496"/>
    </source>
</evidence>
<dbReference type="GO" id="GO:0005829">
    <property type="term" value="C:cytosol"/>
    <property type="evidence" value="ECO:0007669"/>
    <property type="project" value="TreeGrafter"/>
</dbReference>
<dbReference type="InterPro" id="IPR023717">
    <property type="entry name" value="Pro-tRNA-Synthase_IIa_type1"/>
</dbReference>
<keyword evidence="7 10" id="KW-0648">Protein biosynthesis</keyword>
<comment type="domain">
    <text evidence="10">Consists of three domains: the N-terminal catalytic domain, the editing domain and the C-terminal anticodon-binding domain.</text>
</comment>
<dbReference type="RefSeq" id="WP_044010485.1">
    <property type="nucleotide sequence ID" value="NZ_AWTT01000014.1"/>
</dbReference>
<dbReference type="InterPro" id="IPR004154">
    <property type="entry name" value="Anticodon-bd"/>
</dbReference>
<dbReference type="GO" id="GO:0006433">
    <property type="term" value="P:prolyl-tRNA aminoacylation"/>
    <property type="evidence" value="ECO:0007669"/>
    <property type="project" value="UniProtKB-UniRule"/>
</dbReference>